<accession>Q1L9R2</accession>
<evidence type="ECO:0000256" key="1">
    <source>
        <dbReference type="SAM" id="Coils"/>
    </source>
</evidence>
<evidence type="ECO:0000313" key="2">
    <source>
        <dbReference type="EMBL" id="ABF13114.1"/>
    </source>
</evidence>
<evidence type="ECO:0000313" key="3">
    <source>
        <dbReference type="Proteomes" id="UP000002429"/>
    </source>
</evidence>
<dbReference type="Proteomes" id="UP000002429">
    <property type="component" value="Plasmid pMOL28"/>
</dbReference>
<protein>
    <submittedName>
        <fullName evidence="2">TetR family transcriptional regulator-like protein</fullName>
    </submittedName>
</protein>
<dbReference type="RefSeq" id="WP_011514894.1">
    <property type="nucleotide sequence ID" value="NC_006525.1"/>
</dbReference>
<organism evidence="2 3">
    <name type="scientific">Cupriavidus metallidurans (strain ATCC 43123 / DSM 2839 / NBRC 102507 / CH34)</name>
    <name type="common">Ralstonia metallidurans</name>
    <dbReference type="NCBI Taxonomy" id="266264"/>
    <lineage>
        <taxon>Bacteria</taxon>
        <taxon>Pseudomonadati</taxon>
        <taxon>Pseudomonadota</taxon>
        <taxon>Betaproteobacteria</taxon>
        <taxon>Burkholderiales</taxon>
        <taxon>Burkholderiaceae</taxon>
        <taxon>Cupriavidus</taxon>
    </lineage>
</organism>
<dbReference type="GeneID" id="60824664"/>
<feature type="coiled-coil region" evidence="1">
    <location>
        <begin position="86"/>
        <end position="120"/>
    </location>
</feature>
<dbReference type="Gene3D" id="1.10.357.10">
    <property type="entry name" value="Tetracycline Repressor, domain 2"/>
    <property type="match status" value="1"/>
</dbReference>
<proteinExistence type="predicted"/>
<dbReference type="HOGENOM" id="CLU_1601333_0_0_4"/>
<dbReference type="AlphaFoldDB" id="Q1L9R2"/>
<dbReference type="EMBL" id="CP000355">
    <property type="protein sequence ID" value="ABF13114.1"/>
    <property type="molecule type" value="Genomic_DNA"/>
</dbReference>
<dbReference type="KEGG" id="rme:Rmet_6255"/>
<name>Q1L9R2_CUPMC</name>
<geneLocation type="plasmid" evidence="2 3">
    <name>pMOL28</name>
</geneLocation>
<reference evidence="3" key="1">
    <citation type="journal article" date="2010" name="PLoS ONE">
        <title>The complete genome sequence of Cupriavidus metallidurans strain CH34, a master survivalist in harsh and anthropogenic environments.</title>
        <authorList>
            <person name="Janssen P.J."/>
            <person name="Van Houdt R."/>
            <person name="Moors H."/>
            <person name="Monsieurs P."/>
            <person name="Morin N."/>
            <person name="Michaux A."/>
            <person name="Benotmane M.A."/>
            <person name="Leys N."/>
            <person name="Vallaeys T."/>
            <person name="Lapidus A."/>
            <person name="Monchy S."/>
            <person name="Medigue C."/>
            <person name="Taghavi S."/>
            <person name="McCorkle S."/>
            <person name="Dunn J."/>
            <person name="van der Lelie D."/>
            <person name="Mergeay M."/>
        </authorList>
    </citation>
    <scope>NUCLEOTIDE SEQUENCE [LARGE SCALE GENOMIC DNA]</scope>
    <source>
        <strain evidence="3">ATCC 43123 / DSM 2839 / NBRC 102507 / CH34</strain>
    </source>
</reference>
<keyword evidence="2" id="KW-0614">Plasmid</keyword>
<keyword evidence="3" id="KW-1185">Reference proteome</keyword>
<sequence>MRVLSAAARKALSEQKDVSTRRTRKRLEQALQRLSRGTPETVIIGSRLTVSNVAKEAGVDRATLYRFHQPVLDAIRKAAGDSKPSAKKTRRNLTESEAKLKEYRALVEDAQSEVAALARINYRLDARIRELEELIRIRDRVITDLQLQLNQRPDSRQPTPLKRPRA</sequence>
<keyword evidence="1" id="KW-0175">Coiled coil</keyword>
<gene>
    <name evidence="2" type="ordered locus">Rmet_6255</name>
</gene>